<keyword evidence="1" id="KW-0812">Transmembrane</keyword>
<feature type="transmembrane region" description="Helical" evidence="1">
    <location>
        <begin position="33"/>
        <end position="58"/>
    </location>
</feature>
<feature type="domain" description="DUF8051" evidence="2">
    <location>
        <begin position="3"/>
        <end position="125"/>
    </location>
</feature>
<sequence length="168" mass="18014">MHRTLSLLLLLSGLGLSILVPGGPIETRDFSHISPIILALFNSYLTVLGVGSFMLAYFCFQRQRWAFKATVLAGLSYLWVYAIDLARVFPTSPTPMPTALEVVEILGVLLALPMSIIATRLACSQPLSMSTGRAAGSERALILVSGALLFVLSACIILFATLAAMGRL</sequence>
<feature type="transmembrane region" description="Helical" evidence="1">
    <location>
        <begin position="65"/>
        <end position="82"/>
    </location>
</feature>
<evidence type="ECO:0000313" key="4">
    <source>
        <dbReference type="Proteomes" id="UP000184520"/>
    </source>
</evidence>
<dbReference type="Pfam" id="PF26225">
    <property type="entry name" value="DUF8051"/>
    <property type="match status" value="1"/>
</dbReference>
<dbReference type="AlphaFoldDB" id="A0A1M5EI72"/>
<accession>A0A1M5EI72</accession>
<gene>
    <name evidence="3" type="ORF">SAMN05216361_0407</name>
</gene>
<dbReference type="OrthoDB" id="6658525at2"/>
<dbReference type="STRING" id="634436.SAMN05216361_0407"/>
<keyword evidence="4" id="KW-1185">Reference proteome</keyword>
<organism evidence="3 4">
    <name type="scientific">Marisediminitalea aggregata</name>
    <dbReference type="NCBI Taxonomy" id="634436"/>
    <lineage>
        <taxon>Bacteria</taxon>
        <taxon>Pseudomonadati</taxon>
        <taxon>Pseudomonadota</taxon>
        <taxon>Gammaproteobacteria</taxon>
        <taxon>Alteromonadales</taxon>
        <taxon>Alteromonadaceae</taxon>
        <taxon>Marisediminitalea</taxon>
    </lineage>
</organism>
<dbReference type="EMBL" id="FQWD01000001">
    <property type="protein sequence ID" value="SHF78945.1"/>
    <property type="molecule type" value="Genomic_DNA"/>
</dbReference>
<reference evidence="4" key="1">
    <citation type="submission" date="2016-11" db="EMBL/GenBank/DDBJ databases">
        <authorList>
            <person name="Varghese N."/>
            <person name="Submissions S."/>
        </authorList>
    </citation>
    <scope>NUCLEOTIDE SEQUENCE [LARGE SCALE GENOMIC DNA]</scope>
    <source>
        <strain evidence="4">CGMCC 1.8995</strain>
    </source>
</reference>
<dbReference type="RefSeq" id="WP_073317038.1">
    <property type="nucleotide sequence ID" value="NZ_FQWD01000001.1"/>
</dbReference>
<evidence type="ECO:0000259" key="2">
    <source>
        <dbReference type="Pfam" id="PF26225"/>
    </source>
</evidence>
<name>A0A1M5EI72_9ALTE</name>
<dbReference type="Proteomes" id="UP000184520">
    <property type="component" value="Unassembled WGS sequence"/>
</dbReference>
<proteinExistence type="predicted"/>
<keyword evidence="1" id="KW-0472">Membrane</keyword>
<protein>
    <recommendedName>
        <fullName evidence="2">DUF8051 domain-containing protein</fullName>
    </recommendedName>
</protein>
<evidence type="ECO:0000256" key="1">
    <source>
        <dbReference type="SAM" id="Phobius"/>
    </source>
</evidence>
<dbReference type="InterPro" id="IPR058364">
    <property type="entry name" value="DUF8051"/>
</dbReference>
<feature type="transmembrane region" description="Helical" evidence="1">
    <location>
        <begin position="140"/>
        <end position="165"/>
    </location>
</feature>
<keyword evidence="1" id="KW-1133">Transmembrane helix</keyword>
<evidence type="ECO:0000313" key="3">
    <source>
        <dbReference type="EMBL" id="SHF78945.1"/>
    </source>
</evidence>
<feature type="transmembrane region" description="Helical" evidence="1">
    <location>
        <begin position="102"/>
        <end position="119"/>
    </location>
</feature>